<dbReference type="AlphaFoldDB" id="A0A3R7K8P3"/>
<evidence type="ECO:0000313" key="1">
    <source>
        <dbReference type="EMBL" id="RLN56242.1"/>
    </source>
</evidence>
<name>A0A3R7K8P3_9STRA</name>
<evidence type="ECO:0000313" key="2">
    <source>
        <dbReference type="Proteomes" id="UP000284657"/>
    </source>
</evidence>
<reference evidence="1 2" key="1">
    <citation type="submission" date="2018-07" db="EMBL/GenBank/DDBJ databases">
        <title>Genome sequencing of oomycete isolates from Chile give support for New Zealand origin for Phytophthora kernoviae and make available the first Nothophytophthora sp. genome.</title>
        <authorList>
            <person name="Studholme D.J."/>
            <person name="Sanfuentes E."/>
            <person name="Panda P."/>
            <person name="Hill R."/>
            <person name="Sambles C."/>
            <person name="Grant M."/>
            <person name="Williams N.M."/>
            <person name="Mcdougal R.L."/>
        </authorList>
    </citation>
    <scope>NUCLEOTIDE SEQUENCE [LARGE SCALE GENOMIC DNA]</scope>
    <source>
        <strain evidence="1">Chile7</strain>
    </source>
</reference>
<accession>A0A3R7K8P3</accession>
<comment type="caution">
    <text evidence="1">The sequence shown here is derived from an EMBL/GenBank/DDBJ whole genome shotgun (WGS) entry which is preliminary data.</text>
</comment>
<sequence length="287" mass="32105">MNADVAADDTRTLCCLHGPTHDDPFRFLGITWNSHVATGFAGRFINPRDYMILTSSGMALDSRGERFFYLLKHSIELDEVPDFESFGSCTVTKTEVAIAKERIEDEIAFCLNCYLKGKKLSAWQNELEKSIPTDVPMVFCTGIVPGTIEDTALGFFADTEARSRMRNSNTKDMVVDDVRILAQIHGPTEDDPFRFLGIKCVPVAIEEAYVKKLTWLLHAQQSNDSWGLCPPLVKKELTLDANGPTKQAVEFCVSCYLEGKNLSAWQVGIAMLSASRIETTQEQEQFQ</sequence>
<dbReference type="Proteomes" id="UP000284657">
    <property type="component" value="Unassembled WGS sequence"/>
</dbReference>
<organism evidence="1 2">
    <name type="scientific">Phytophthora kernoviae</name>
    <dbReference type="NCBI Taxonomy" id="325452"/>
    <lineage>
        <taxon>Eukaryota</taxon>
        <taxon>Sar</taxon>
        <taxon>Stramenopiles</taxon>
        <taxon>Oomycota</taxon>
        <taxon>Peronosporomycetes</taxon>
        <taxon>Peronosporales</taxon>
        <taxon>Peronosporaceae</taxon>
        <taxon>Phytophthora</taxon>
    </lineage>
</organism>
<dbReference type="PANTHER" id="PTHR13510">
    <property type="entry name" value="FYVE-FINGER-CONTAINING RAB5 EFFECTOR PROTEIN RABENOSYN-5-RELATED"/>
    <property type="match status" value="1"/>
</dbReference>
<dbReference type="EMBL" id="MBAD02001283">
    <property type="protein sequence ID" value="RLN56242.1"/>
    <property type="molecule type" value="Genomic_DNA"/>
</dbReference>
<dbReference type="InterPro" id="IPR052727">
    <property type="entry name" value="Rab4/Rab5_effector"/>
</dbReference>
<proteinExistence type="predicted"/>
<gene>
    <name evidence="1" type="ORF">BBJ29_002585</name>
</gene>
<dbReference type="PANTHER" id="PTHR13510:SF44">
    <property type="entry name" value="RABENOSYN-5"/>
    <property type="match status" value="1"/>
</dbReference>
<protein>
    <submittedName>
        <fullName evidence="1">Uncharacterized protein</fullName>
    </submittedName>
</protein>